<gene>
    <name evidence="3" type="ORF">J8H85_09870</name>
</gene>
<accession>A0ABS4BVN2</accession>
<dbReference type="Pfam" id="PF20503">
    <property type="entry name" value="DUF6730"/>
    <property type="match status" value="1"/>
</dbReference>
<feature type="transmembrane region" description="Helical" evidence="2">
    <location>
        <begin position="82"/>
        <end position="103"/>
    </location>
</feature>
<keyword evidence="2" id="KW-0812">Transmembrane</keyword>
<dbReference type="RefSeq" id="WP_209655032.1">
    <property type="nucleotide sequence ID" value="NZ_JAGJCB010000008.1"/>
</dbReference>
<keyword evidence="4" id="KW-1185">Reference proteome</keyword>
<keyword evidence="2" id="KW-0472">Membrane</keyword>
<dbReference type="Proteomes" id="UP000670776">
    <property type="component" value="Unassembled WGS sequence"/>
</dbReference>
<organism evidence="3 4">
    <name type="scientific">Mariniflexile gromovii</name>
    <dbReference type="NCBI Taxonomy" id="362523"/>
    <lineage>
        <taxon>Bacteria</taxon>
        <taxon>Pseudomonadati</taxon>
        <taxon>Bacteroidota</taxon>
        <taxon>Flavobacteriia</taxon>
        <taxon>Flavobacteriales</taxon>
        <taxon>Flavobacteriaceae</taxon>
        <taxon>Mariniflexile</taxon>
    </lineage>
</organism>
<dbReference type="InterPro" id="IPR046617">
    <property type="entry name" value="DUF6730"/>
</dbReference>
<comment type="caution">
    <text evidence="3">The sequence shown here is derived from an EMBL/GenBank/DDBJ whole genome shotgun (WGS) entry which is preliminary data.</text>
</comment>
<keyword evidence="1" id="KW-0175">Coiled coil</keyword>
<protein>
    <submittedName>
        <fullName evidence="3">Uncharacterized protein</fullName>
    </submittedName>
</protein>
<feature type="coiled-coil region" evidence="1">
    <location>
        <begin position="41"/>
        <end position="68"/>
    </location>
</feature>
<reference evidence="3 4" key="1">
    <citation type="submission" date="2021-04" db="EMBL/GenBank/DDBJ databases">
        <title>Mariniflexile gromovii gen. nov., sp. nov., a gliding bacterium isolated from the sea urchin Strongylocentrotus intermedius.</title>
        <authorList>
            <person name="Ko S."/>
            <person name="Le V."/>
            <person name="Ahn C.-Y."/>
            <person name="Oh H.-M."/>
        </authorList>
    </citation>
    <scope>NUCLEOTIDE SEQUENCE [LARGE SCALE GENOMIC DNA]</scope>
    <source>
        <strain evidence="3 4">KCTC 12570</strain>
    </source>
</reference>
<dbReference type="EMBL" id="JAGJCB010000008">
    <property type="protein sequence ID" value="MBP0904135.1"/>
    <property type="molecule type" value="Genomic_DNA"/>
</dbReference>
<keyword evidence="2" id="KW-1133">Transmembrane helix</keyword>
<sequence length="104" mass="12092">MTKLEELTTLLVNELNDFNKGIERLEKISVQLKDTKIKMDVAEYKAIIEEHQKEMASQLNSIEGFKKRFNDKIEQAKIYPNWAVVVFIVCIVVTLALVSYIFLK</sequence>
<name>A0ABS4BVN2_9FLAO</name>
<proteinExistence type="predicted"/>
<evidence type="ECO:0000256" key="2">
    <source>
        <dbReference type="SAM" id="Phobius"/>
    </source>
</evidence>
<evidence type="ECO:0000313" key="4">
    <source>
        <dbReference type="Proteomes" id="UP000670776"/>
    </source>
</evidence>
<evidence type="ECO:0000256" key="1">
    <source>
        <dbReference type="SAM" id="Coils"/>
    </source>
</evidence>
<evidence type="ECO:0000313" key="3">
    <source>
        <dbReference type="EMBL" id="MBP0904135.1"/>
    </source>
</evidence>